<accession>A0ABW6IKX3</accession>
<dbReference type="Pfam" id="PF20538">
    <property type="entry name" value="DUF6753"/>
    <property type="match status" value="1"/>
</dbReference>
<keyword evidence="1" id="KW-1133">Transmembrane helix</keyword>
<reference evidence="2 3" key="1">
    <citation type="submission" date="2024-10" db="EMBL/GenBank/DDBJ databases">
        <authorList>
            <person name="Ratan Roy A."/>
            <person name="Morales Sandoval P.H."/>
            <person name="De Los Santos Villalobos S."/>
            <person name="Chakraborty S."/>
            <person name="Mukherjee J."/>
        </authorList>
    </citation>
    <scope>NUCLEOTIDE SEQUENCE [LARGE SCALE GENOMIC DNA]</scope>
    <source>
        <strain evidence="2 3">S1</strain>
    </source>
</reference>
<proteinExistence type="predicted"/>
<gene>
    <name evidence="2" type="ORF">ACFVKH_19605</name>
</gene>
<name>A0ABW6IKX3_9CYAN</name>
<dbReference type="EMBL" id="JBHZOL010000111">
    <property type="protein sequence ID" value="MFE4108492.1"/>
    <property type="molecule type" value="Genomic_DNA"/>
</dbReference>
<evidence type="ECO:0000313" key="3">
    <source>
        <dbReference type="Proteomes" id="UP001600165"/>
    </source>
</evidence>
<protein>
    <submittedName>
        <fullName evidence="2">DUF6753 family protein</fullName>
    </submittedName>
</protein>
<comment type="caution">
    <text evidence="2">The sequence shown here is derived from an EMBL/GenBank/DDBJ whole genome shotgun (WGS) entry which is preliminary data.</text>
</comment>
<keyword evidence="1" id="KW-0472">Membrane</keyword>
<evidence type="ECO:0000313" key="2">
    <source>
        <dbReference type="EMBL" id="MFE4108492.1"/>
    </source>
</evidence>
<evidence type="ECO:0000256" key="1">
    <source>
        <dbReference type="SAM" id="Phobius"/>
    </source>
</evidence>
<sequence>MPADTPTILEELLGQVDDKTEAQIRRIVSAFGIDENDALFLLLLSNSSVQVLLEQAPNSFRQTFEHAHQKVLDSIEQYEQAARRGVERQVSESVKELMQKAGATKARVTLKSLIGAGAIALGLVGLGLLGGWSYARWQQSQIQMAPGEPRQLTLQEAEALDWATSNEGQYARQLLEWNEALLGGNCQQQVKDLGVTIQMGTRKAKSGFCLVWTQPPSEREFFSSE</sequence>
<feature type="transmembrane region" description="Helical" evidence="1">
    <location>
        <begin position="113"/>
        <end position="135"/>
    </location>
</feature>
<dbReference type="RefSeq" id="WP_377968121.1">
    <property type="nucleotide sequence ID" value="NZ_JBHZOL010000111.1"/>
</dbReference>
<dbReference type="InterPro" id="IPR046641">
    <property type="entry name" value="DUF6753"/>
</dbReference>
<keyword evidence="1" id="KW-0812">Transmembrane</keyword>
<organism evidence="2 3">
    <name type="scientific">Almyronema epifaneia S1</name>
    <dbReference type="NCBI Taxonomy" id="2991925"/>
    <lineage>
        <taxon>Bacteria</taxon>
        <taxon>Bacillati</taxon>
        <taxon>Cyanobacteriota</taxon>
        <taxon>Cyanophyceae</taxon>
        <taxon>Nodosilineales</taxon>
        <taxon>Nodosilineaceae</taxon>
        <taxon>Almyronema</taxon>
        <taxon>Almyronema epifaneia</taxon>
    </lineage>
</organism>
<keyword evidence="3" id="KW-1185">Reference proteome</keyword>
<dbReference type="Proteomes" id="UP001600165">
    <property type="component" value="Unassembled WGS sequence"/>
</dbReference>